<feature type="binding site" evidence="7">
    <location>
        <position position="1335"/>
    </location>
    <ligand>
        <name>ATP</name>
        <dbReference type="ChEBI" id="CHEBI:30616"/>
    </ligand>
</feature>
<evidence type="ECO:0000313" key="11">
    <source>
        <dbReference type="EMBL" id="KAJ1965118.1"/>
    </source>
</evidence>
<dbReference type="Gene3D" id="1.10.510.10">
    <property type="entry name" value="Transferase(Phosphotransferase) domain 1"/>
    <property type="match status" value="1"/>
</dbReference>
<feature type="compositionally biased region" description="Polar residues" evidence="8">
    <location>
        <begin position="82"/>
        <end position="93"/>
    </location>
</feature>
<dbReference type="PROSITE" id="PS50011">
    <property type="entry name" value="PROTEIN_KINASE_DOM"/>
    <property type="match status" value="1"/>
</dbReference>
<dbReference type="GO" id="GO:0038066">
    <property type="term" value="P:p38MAPK cascade"/>
    <property type="evidence" value="ECO:0007669"/>
    <property type="project" value="TreeGrafter"/>
</dbReference>
<dbReference type="Proteomes" id="UP001150925">
    <property type="component" value="Unassembled WGS sequence"/>
</dbReference>
<dbReference type="PROSITE" id="PS00107">
    <property type="entry name" value="PROTEIN_KINASE_ATP"/>
    <property type="match status" value="1"/>
</dbReference>
<evidence type="ECO:0000313" key="12">
    <source>
        <dbReference type="Proteomes" id="UP001150925"/>
    </source>
</evidence>
<feature type="domain" description="Protein kinase" evidence="9">
    <location>
        <begin position="1306"/>
        <end position="1577"/>
    </location>
</feature>
<feature type="region of interest" description="Disordered" evidence="8">
    <location>
        <begin position="1142"/>
        <end position="1192"/>
    </location>
</feature>
<dbReference type="InterPro" id="IPR001357">
    <property type="entry name" value="BRCT_dom"/>
</dbReference>
<evidence type="ECO:0000256" key="4">
    <source>
        <dbReference type="ARBA" id="ARBA00022741"/>
    </source>
</evidence>
<feature type="domain" description="BRCT" evidence="10">
    <location>
        <begin position="2"/>
        <end position="50"/>
    </location>
</feature>
<feature type="region of interest" description="Disordered" evidence="8">
    <location>
        <begin position="134"/>
        <end position="245"/>
    </location>
</feature>
<evidence type="ECO:0000256" key="6">
    <source>
        <dbReference type="ARBA" id="ARBA00022840"/>
    </source>
</evidence>
<dbReference type="EC" id="2.7.11.25" evidence="11"/>
<dbReference type="InterPro" id="IPR008271">
    <property type="entry name" value="Ser/Thr_kinase_AS"/>
</dbReference>
<keyword evidence="4 7" id="KW-0547">Nucleotide-binding</keyword>
<dbReference type="SUPFAM" id="SSF56112">
    <property type="entry name" value="Protein kinase-like (PK-like)"/>
    <property type="match status" value="1"/>
</dbReference>
<dbReference type="EMBL" id="JANBPY010000628">
    <property type="protein sequence ID" value="KAJ1965118.1"/>
    <property type="molecule type" value="Genomic_DNA"/>
</dbReference>
<reference evidence="11" key="1">
    <citation type="submission" date="2022-07" db="EMBL/GenBank/DDBJ databases">
        <title>Phylogenomic reconstructions and comparative analyses of Kickxellomycotina fungi.</title>
        <authorList>
            <person name="Reynolds N.K."/>
            <person name="Stajich J.E."/>
            <person name="Barry K."/>
            <person name="Grigoriev I.V."/>
            <person name="Crous P."/>
            <person name="Smith M.E."/>
        </authorList>
    </citation>
    <scope>NUCLEOTIDE SEQUENCE</scope>
    <source>
        <strain evidence="11">RSA 1196</strain>
    </source>
</reference>
<dbReference type="InterPro" id="IPR036420">
    <property type="entry name" value="BRCT_dom_sf"/>
</dbReference>
<evidence type="ECO:0000256" key="7">
    <source>
        <dbReference type="PROSITE-ProRule" id="PRU10141"/>
    </source>
</evidence>
<dbReference type="InterPro" id="IPR011009">
    <property type="entry name" value="Kinase-like_dom_sf"/>
</dbReference>
<accession>A0A9W8APR5</accession>
<evidence type="ECO:0000256" key="1">
    <source>
        <dbReference type="ARBA" id="ARBA00006529"/>
    </source>
</evidence>
<keyword evidence="2" id="KW-0723">Serine/threonine-protein kinase</keyword>
<keyword evidence="3 11" id="KW-0808">Transferase</keyword>
<dbReference type="Pfam" id="PF00069">
    <property type="entry name" value="Pkinase"/>
    <property type="match status" value="1"/>
</dbReference>
<feature type="compositionally biased region" description="Polar residues" evidence="8">
    <location>
        <begin position="134"/>
        <end position="153"/>
    </location>
</feature>
<evidence type="ECO:0000259" key="9">
    <source>
        <dbReference type="PROSITE" id="PS50011"/>
    </source>
</evidence>
<dbReference type="PROSITE" id="PS50172">
    <property type="entry name" value="BRCT"/>
    <property type="match status" value="1"/>
</dbReference>
<evidence type="ECO:0000259" key="10">
    <source>
        <dbReference type="PROSITE" id="PS50172"/>
    </source>
</evidence>
<feature type="compositionally biased region" description="Acidic residues" evidence="8">
    <location>
        <begin position="205"/>
        <end position="221"/>
    </location>
</feature>
<gene>
    <name evidence="11" type="primary">SSK2</name>
    <name evidence="11" type="ORF">IWQ62_002744</name>
</gene>
<feature type="compositionally biased region" description="Basic and acidic residues" evidence="8">
    <location>
        <begin position="1649"/>
        <end position="1659"/>
    </location>
</feature>
<protein>
    <submittedName>
        <fullName evidence="11">Suppressor of Sensor Kinase (SLN1)</fullName>
        <ecNumber evidence="11">2.7.11.25</ecNumber>
    </submittedName>
</protein>
<dbReference type="SUPFAM" id="SSF52113">
    <property type="entry name" value="BRCT domain"/>
    <property type="match status" value="1"/>
</dbReference>
<evidence type="ECO:0000256" key="5">
    <source>
        <dbReference type="ARBA" id="ARBA00022777"/>
    </source>
</evidence>
<dbReference type="GO" id="GO:0005524">
    <property type="term" value="F:ATP binding"/>
    <property type="evidence" value="ECO:0007669"/>
    <property type="project" value="UniProtKB-UniRule"/>
</dbReference>
<dbReference type="InterPro" id="IPR017441">
    <property type="entry name" value="Protein_kinase_ATP_BS"/>
</dbReference>
<feature type="region of interest" description="Disordered" evidence="8">
    <location>
        <begin position="1632"/>
        <end position="1659"/>
    </location>
</feature>
<feature type="region of interest" description="Disordered" evidence="8">
    <location>
        <begin position="479"/>
        <end position="498"/>
    </location>
</feature>
<name>A0A9W8APR5_9FUNG</name>
<dbReference type="InterPro" id="IPR050538">
    <property type="entry name" value="MAP_kinase_kinase_kinase"/>
</dbReference>
<dbReference type="InterPro" id="IPR045801">
    <property type="entry name" value="MEKK4_N"/>
</dbReference>
<dbReference type="InterPro" id="IPR000719">
    <property type="entry name" value="Prot_kinase_dom"/>
</dbReference>
<keyword evidence="5 11" id="KW-0418">Kinase</keyword>
<evidence type="ECO:0000256" key="2">
    <source>
        <dbReference type="ARBA" id="ARBA00022527"/>
    </source>
</evidence>
<dbReference type="GO" id="GO:0004709">
    <property type="term" value="F:MAP kinase kinase kinase activity"/>
    <property type="evidence" value="ECO:0007669"/>
    <property type="project" value="UniProtKB-EC"/>
</dbReference>
<evidence type="ECO:0000256" key="3">
    <source>
        <dbReference type="ARBA" id="ARBA00022679"/>
    </source>
</evidence>
<feature type="compositionally biased region" description="Low complexity" evidence="8">
    <location>
        <begin position="1180"/>
        <end position="1192"/>
    </location>
</feature>
<dbReference type="Pfam" id="PF19431">
    <property type="entry name" value="MEKK4_N"/>
    <property type="match status" value="1"/>
</dbReference>
<dbReference type="OrthoDB" id="1043025at2759"/>
<comment type="similarity">
    <text evidence="1">Belongs to the protein kinase superfamily. STE Ser/Thr protein kinase family. MAP kinase kinase kinase subfamily.</text>
</comment>
<feature type="compositionally biased region" description="Polar residues" evidence="8">
    <location>
        <begin position="1633"/>
        <end position="1643"/>
    </location>
</feature>
<feature type="compositionally biased region" description="Polar residues" evidence="8">
    <location>
        <begin position="1159"/>
        <end position="1172"/>
    </location>
</feature>
<keyword evidence="12" id="KW-1185">Reference proteome</keyword>
<keyword evidence="6 7" id="KW-0067">ATP-binding</keyword>
<dbReference type="PANTHER" id="PTHR48016:SF32">
    <property type="entry name" value="MITOGEN-ACTIVATED PROTEIN KINASE KINASE KINASE 4"/>
    <property type="match status" value="1"/>
</dbReference>
<dbReference type="SMART" id="SM00220">
    <property type="entry name" value="S_TKc"/>
    <property type="match status" value="1"/>
</dbReference>
<organism evidence="11 12">
    <name type="scientific">Dispira parvispora</name>
    <dbReference type="NCBI Taxonomy" id="1520584"/>
    <lineage>
        <taxon>Eukaryota</taxon>
        <taxon>Fungi</taxon>
        <taxon>Fungi incertae sedis</taxon>
        <taxon>Zoopagomycota</taxon>
        <taxon>Kickxellomycotina</taxon>
        <taxon>Dimargaritomycetes</taxon>
        <taxon>Dimargaritales</taxon>
        <taxon>Dimargaritaceae</taxon>
        <taxon>Dispira</taxon>
    </lineage>
</organism>
<feature type="region of interest" description="Disordered" evidence="8">
    <location>
        <begin position="80"/>
        <end position="120"/>
    </location>
</feature>
<comment type="caution">
    <text evidence="11">The sequence shown here is derived from an EMBL/GenBank/DDBJ whole genome shotgun (WGS) entry which is preliminary data.</text>
</comment>
<dbReference type="PROSITE" id="PS00108">
    <property type="entry name" value="PROTEIN_KINASE_ST"/>
    <property type="match status" value="1"/>
</dbReference>
<sequence>MSTGNVFQGQSFYFFAMNSTTESTLDSIIRQHGGIRHRQLQPHTSYVVVSPWLPDEQKLAAFQLGPPVTHSDFLLAKAKPSVTPTRETSQSPLSAPMPPSGTSPPSETSPAVRNRTGHTWGKSTATAYSVGTANEPASVNQSATSQSFTSLHPSISAPPITRPPTNTTTLSNDPLNDSDPFPTAVDPMQGMFSSWADTFNSDSDSLSEEDNSGSGSDDEDTIPLRTSRSASQPDPDGGASMDTASPASVLRSAELRPASPPPLAHRKTPTQLKLHSSQSEHYLKVPHNRFLDHVLAPHFTHATLNDTTSSSDLGEEKTNERLEWQSVLSSALTGELMKSEKKRLKQSEAMPTLKSLNAEIWLELRAYISRQSVTKEESTLATQRARIPDILHEVESFRLPDEGTNNLTALSPVKKLLARLDFVESLYPTRKVLATHYPVYASSQFQTKMEALVSWCSINISLVTYYTILQKWTGSPTLQTHEASQNSETLPRLPDEQAKEPVTEIVLESVPPAEMSNATRVGTMMDNIDFSKLTAKADLFKHLSNIKALKRQTQTSFIERLLKENGLAKTFGSQTLKMIDRLLREVRNSMQTYYKEFQTMHLPCNPPSLVPLLQFPSNLLLDYLRIRLEYFHRNPPSKLTSLIIVEQMLEDMRYSLELSTRYKSWHSEIVGDLPHWPIKVPIDTEYDSIMLDYLRFYYQLVMVKLRFPQEGKEMKETDYILTEWTFIQKITPHIKFGEWETAKQFCEQVAFVSKRLLRGFERRLQNPPLHPPRKVYNFFSNVMNNFRIRLRKLSALLSKDITMSLLNSAQYHFDHAQPLVDALLAHDHTLLYTGGHFEQQGVYIFCSPACLENHEVIDLLLYSCISLTKLDQLPGHLYLVLIRTDMGIHFPGNVVRENLEYVDLRLPRNTMRLVSNNLQTLDYDRAFLIPLLTQRDRPVGDNSPSDPQTSPIDAINLQPWRHSMANIPKVDREIRRLRRLSAQLIEKIINCAYLTRSLASNLPTVDVVQECFVFIFGFGKQFLALLDLRRQRSLRIQLLRMCIEWLNFIILDCDQKEPKTHRWTVAALDATMNMTNNGNVLNLDDAEFEVLKKRVGTCFSTLIHHINVFGIASDTERRIDRSSAQAQHLKDRRLSRLKLMRGGYRQINPGTKPDRDGQRQMSTNQETSQTGSKAEDSDEAQSSLSSASETTGSAGIGTWLRSGRAVACPLLYDLAEIPEESDEPEDGTHQVLISMVEEEEEDRWVADRFLPSFQTESRLALTALEGQRYQHLQVMRLVGRVLDLSHPENQPLVYLASFSSNISIRWQQGKLIGRGTFGDVYAALNLDTGELMAVKEIKFPDVVSLRKMYKDLVEEMAVMEVLDHPNVVSYYGVEVHRDRVYIFMELCQQGSMKSLLDNGPLENEDYIRTWTLQILRGLQYLHRNGIVHRDIKPDNLLFNDQGLVKLVDFGAAKVLAQNHSLRRSKKGEVSKLNANSGLVGTPMYMAPEIIASQECGRHGAQDIWSLGCCVLAMVTGRHPWPNLDNQWAIMFHAVTSPPPLPDPSQFSAAGLDFLKQCFIHDPKQRPSAEELMDHLWLRGADQLMQQQIQQQAGYSVAAASDPSLGANGNGATASLSSAEALNMSDVGDLADSLPSTANSSGVVNSPGRGLKEDTRPWGI</sequence>
<dbReference type="PANTHER" id="PTHR48016">
    <property type="entry name" value="MAP KINASE KINASE KINASE SSK2-RELATED-RELATED"/>
    <property type="match status" value="1"/>
</dbReference>
<feature type="compositionally biased region" description="Polar residues" evidence="8">
    <location>
        <begin position="479"/>
        <end position="489"/>
    </location>
</feature>
<proteinExistence type="inferred from homology"/>
<evidence type="ECO:0000256" key="8">
    <source>
        <dbReference type="SAM" id="MobiDB-lite"/>
    </source>
</evidence>